<organism evidence="1 2">
    <name type="scientific">Geobacter anodireducens</name>
    <dbReference type="NCBI Taxonomy" id="1340425"/>
    <lineage>
        <taxon>Bacteria</taxon>
        <taxon>Pseudomonadati</taxon>
        <taxon>Thermodesulfobacteriota</taxon>
        <taxon>Desulfuromonadia</taxon>
        <taxon>Geobacterales</taxon>
        <taxon>Geobacteraceae</taxon>
        <taxon>Geobacter</taxon>
    </lineage>
</organism>
<sequence length="102" mass="11695">MTTTIEKLQAIIKANDMRKYSGTPHAVATDLLDNLNNGVELGDLYICENERYSREAVVLTRAECEDHTCWPEDWELPNPDVDFTSAEEWIDENYEEPEGGEE</sequence>
<protein>
    <recommendedName>
        <fullName evidence="3">Phage protein</fullName>
    </recommendedName>
</protein>
<keyword evidence="2" id="KW-1185">Reference proteome</keyword>
<reference evidence="1 2" key="1">
    <citation type="submission" date="2020-10" db="EMBL/GenBank/DDBJ databases">
        <title>Investigation of anaerobic biodegradation of phenanthrene by a sulfate-dependent Geobacter anodireducens strain PheS2.</title>
        <authorList>
            <person name="Zhang Z."/>
        </authorList>
    </citation>
    <scope>NUCLEOTIDE SEQUENCE [LARGE SCALE GENOMIC DNA]</scope>
    <source>
        <strain evidence="1 2">PheS2</strain>
    </source>
</reference>
<evidence type="ECO:0008006" key="3">
    <source>
        <dbReference type="Google" id="ProtNLM"/>
    </source>
</evidence>
<proteinExistence type="predicted"/>
<dbReference type="EMBL" id="JADBFD010000019">
    <property type="protein sequence ID" value="MBE2888966.1"/>
    <property type="molecule type" value="Genomic_DNA"/>
</dbReference>
<evidence type="ECO:0000313" key="2">
    <source>
        <dbReference type="Proteomes" id="UP000618926"/>
    </source>
</evidence>
<comment type="caution">
    <text evidence="1">The sequence shown here is derived from an EMBL/GenBank/DDBJ whole genome shotgun (WGS) entry which is preliminary data.</text>
</comment>
<dbReference type="RefSeq" id="WP_192905783.1">
    <property type="nucleotide sequence ID" value="NZ_JADBFD010000019.1"/>
</dbReference>
<evidence type="ECO:0000313" key="1">
    <source>
        <dbReference type="EMBL" id="MBE2888966.1"/>
    </source>
</evidence>
<accession>A0ABR9NXH5</accession>
<gene>
    <name evidence="1" type="ORF">IIE05_13430</name>
</gene>
<name>A0ABR9NXH5_9BACT</name>
<dbReference type="Proteomes" id="UP000618926">
    <property type="component" value="Unassembled WGS sequence"/>
</dbReference>